<evidence type="ECO:0000313" key="2">
    <source>
        <dbReference type="EMBL" id="MFC4023948.1"/>
    </source>
</evidence>
<dbReference type="InterPro" id="IPR027056">
    <property type="entry name" value="Gluconate_2DH_su3"/>
</dbReference>
<protein>
    <submittedName>
        <fullName evidence="2">Gluconate 2-dehydrogenase subunit 3 family protein</fullName>
        <ecNumber evidence="2">1.-.-.-</ecNumber>
    </submittedName>
</protein>
<gene>
    <name evidence="2" type="ORF">ACFOUV_09090</name>
</gene>
<keyword evidence="2" id="KW-0560">Oxidoreductase</keyword>
<comment type="caution">
    <text evidence="2">The sequence shown here is derived from an EMBL/GenBank/DDBJ whole genome shotgun (WGS) entry which is preliminary data.</text>
</comment>
<dbReference type="Pfam" id="PF13618">
    <property type="entry name" value="Gluconate_2-dh3"/>
    <property type="match status" value="1"/>
</dbReference>
<keyword evidence="1" id="KW-0812">Transmembrane</keyword>
<keyword evidence="1" id="KW-1133">Transmembrane helix</keyword>
<sequence>MADSEKYKLDEKGSSRRKFLRNSGMAAGGVVVGGVFGGIIGFGGEEKEQDIATEHEPAATPTENPNAALMFFTPAQYQTTMAAAERIYPADDNGPGAAELDVAIYIDHQLASPWGINAKDYMAGPFYPAEETQQTQIRILRKDLFLLGLTALNNYSNEKFDGDFTSLDAEQQDEVLTHFEQGEYKIGGISSAVFFTMLRGLTIEGAYADPLYAGNKDMQGWAMRQFPGSRMNYNNEIKSKEFIELDPQGLRSHMGH</sequence>
<organism evidence="2 3">
    <name type="scientific">Oceanobacillus longus</name>
    <dbReference type="NCBI Taxonomy" id="930120"/>
    <lineage>
        <taxon>Bacteria</taxon>
        <taxon>Bacillati</taxon>
        <taxon>Bacillota</taxon>
        <taxon>Bacilli</taxon>
        <taxon>Bacillales</taxon>
        <taxon>Bacillaceae</taxon>
        <taxon>Oceanobacillus</taxon>
    </lineage>
</organism>
<keyword evidence="1" id="KW-0472">Membrane</keyword>
<proteinExistence type="predicted"/>
<dbReference type="RefSeq" id="WP_379496444.1">
    <property type="nucleotide sequence ID" value="NZ_JBHSAO010000006.1"/>
</dbReference>
<accession>A0ABV8GWJ3</accession>
<reference evidence="3" key="1">
    <citation type="journal article" date="2019" name="Int. J. Syst. Evol. Microbiol.">
        <title>The Global Catalogue of Microorganisms (GCM) 10K type strain sequencing project: providing services to taxonomists for standard genome sequencing and annotation.</title>
        <authorList>
            <consortium name="The Broad Institute Genomics Platform"/>
            <consortium name="The Broad Institute Genome Sequencing Center for Infectious Disease"/>
            <person name="Wu L."/>
            <person name="Ma J."/>
        </authorList>
    </citation>
    <scope>NUCLEOTIDE SEQUENCE [LARGE SCALE GENOMIC DNA]</scope>
    <source>
        <strain evidence="3">IBRC-M 10703</strain>
    </source>
</reference>
<dbReference type="PROSITE" id="PS51318">
    <property type="entry name" value="TAT"/>
    <property type="match status" value="1"/>
</dbReference>
<name>A0ABV8GWJ3_9BACI</name>
<evidence type="ECO:0000256" key="1">
    <source>
        <dbReference type="SAM" id="Phobius"/>
    </source>
</evidence>
<feature type="transmembrane region" description="Helical" evidence="1">
    <location>
        <begin position="20"/>
        <end position="42"/>
    </location>
</feature>
<dbReference type="NCBIfam" id="TIGR01409">
    <property type="entry name" value="TAT_signal_seq"/>
    <property type="match status" value="1"/>
</dbReference>
<dbReference type="InterPro" id="IPR006311">
    <property type="entry name" value="TAT_signal"/>
</dbReference>
<dbReference type="EC" id="1.-.-.-" evidence="2"/>
<dbReference type="InterPro" id="IPR019546">
    <property type="entry name" value="TAT_signal_bac_arc"/>
</dbReference>
<dbReference type="EMBL" id="JBHSAO010000006">
    <property type="protein sequence ID" value="MFC4023948.1"/>
    <property type="molecule type" value="Genomic_DNA"/>
</dbReference>
<dbReference type="GO" id="GO:0016491">
    <property type="term" value="F:oxidoreductase activity"/>
    <property type="evidence" value="ECO:0007669"/>
    <property type="project" value="UniProtKB-KW"/>
</dbReference>
<keyword evidence="3" id="KW-1185">Reference proteome</keyword>
<evidence type="ECO:0000313" key="3">
    <source>
        <dbReference type="Proteomes" id="UP001595772"/>
    </source>
</evidence>
<dbReference type="Proteomes" id="UP001595772">
    <property type="component" value="Unassembled WGS sequence"/>
</dbReference>